<reference evidence="1 2" key="1">
    <citation type="journal article" date="2019" name="Genome Biol. Evol.">
        <title>Insights into the evolution of the New World diploid cottons (Gossypium, subgenus Houzingenia) based on genome sequencing.</title>
        <authorList>
            <person name="Grover C.E."/>
            <person name="Arick M.A. 2nd"/>
            <person name="Thrash A."/>
            <person name="Conover J.L."/>
            <person name="Sanders W.S."/>
            <person name="Peterson D.G."/>
            <person name="Frelichowski J.E."/>
            <person name="Scheffler J.A."/>
            <person name="Scheffler B.E."/>
            <person name="Wendel J.F."/>
        </authorList>
    </citation>
    <scope>NUCLEOTIDE SEQUENCE [LARGE SCALE GENOMIC DNA]</scope>
    <source>
        <strain evidence="1">8</strain>
        <tissue evidence="1">Leaf</tissue>
    </source>
</reference>
<gene>
    <name evidence="1" type="ORF">Gorai_013591</name>
</gene>
<evidence type="ECO:0008006" key="3">
    <source>
        <dbReference type="Google" id="ProtNLM"/>
    </source>
</evidence>
<sequence length="130" mass="14962">MEEELVALSIAEGEGRRMHDDGQTVWDFLGQFLECDAKSISKGYQSYMRIQGKVVECSKNLVLECPGDGNPRVIRRFRHMLRDTNPESFEPWLVMGDFNKILYSHEKQGGSLRDESCMEAFRFALDDCDC</sequence>
<accession>A0A7J8Q6K2</accession>
<evidence type="ECO:0000313" key="2">
    <source>
        <dbReference type="Proteomes" id="UP000593578"/>
    </source>
</evidence>
<dbReference type="SUPFAM" id="SSF56219">
    <property type="entry name" value="DNase I-like"/>
    <property type="match status" value="1"/>
</dbReference>
<dbReference type="EMBL" id="JABEZZ010000009">
    <property type="protein sequence ID" value="MBA0596782.1"/>
    <property type="molecule type" value="Genomic_DNA"/>
</dbReference>
<protein>
    <recommendedName>
        <fullName evidence="3">Endonuclease/exonuclease/phosphatase domain-containing protein</fullName>
    </recommendedName>
</protein>
<comment type="caution">
    <text evidence="1">The sequence shown here is derived from an EMBL/GenBank/DDBJ whole genome shotgun (WGS) entry which is preliminary data.</text>
</comment>
<organism evidence="1 2">
    <name type="scientific">Gossypium raimondii</name>
    <name type="common">Peruvian cotton</name>
    <name type="synonym">Gossypium klotzschianum subsp. raimondii</name>
    <dbReference type="NCBI Taxonomy" id="29730"/>
    <lineage>
        <taxon>Eukaryota</taxon>
        <taxon>Viridiplantae</taxon>
        <taxon>Streptophyta</taxon>
        <taxon>Embryophyta</taxon>
        <taxon>Tracheophyta</taxon>
        <taxon>Spermatophyta</taxon>
        <taxon>Magnoliopsida</taxon>
        <taxon>eudicotyledons</taxon>
        <taxon>Gunneridae</taxon>
        <taxon>Pentapetalae</taxon>
        <taxon>rosids</taxon>
        <taxon>malvids</taxon>
        <taxon>Malvales</taxon>
        <taxon>Malvaceae</taxon>
        <taxon>Malvoideae</taxon>
        <taxon>Gossypium</taxon>
    </lineage>
</organism>
<dbReference type="AlphaFoldDB" id="A0A7J8Q6K2"/>
<evidence type="ECO:0000313" key="1">
    <source>
        <dbReference type="EMBL" id="MBA0596782.1"/>
    </source>
</evidence>
<proteinExistence type="predicted"/>
<dbReference type="Proteomes" id="UP000593578">
    <property type="component" value="Unassembled WGS sequence"/>
</dbReference>
<name>A0A7J8Q6K2_GOSRA</name>
<dbReference type="InterPro" id="IPR036691">
    <property type="entry name" value="Endo/exonu/phosph_ase_sf"/>
</dbReference>